<keyword evidence="3" id="KW-0813">Transport</keyword>
<keyword evidence="7 8" id="KW-0472">Membrane</keyword>
<comment type="subcellular location">
    <subcellularLocation>
        <location evidence="1">Cell membrane</location>
        <topology evidence="1">Multi-pass membrane protein</topology>
    </subcellularLocation>
</comment>
<evidence type="ECO:0000256" key="8">
    <source>
        <dbReference type="SAM" id="Phobius"/>
    </source>
</evidence>
<dbReference type="InterPro" id="IPR000620">
    <property type="entry name" value="EamA_dom"/>
</dbReference>
<dbReference type="InterPro" id="IPR037185">
    <property type="entry name" value="EmrE-like"/>
</dbReference>
<feature type="transmembrane region" description="Helical" evidence="8">
    <location>
        <begin position="156"/>
        <end position="173"/>
    </location>
</feature>
<evidence type="ECO:0000256" key="6">
    <source>
        <dbReference type="ARBA" id="ARBA00022989"/>
    </source>
</evidence>
<keyword evidence="4" id="KW-1003">Cell membrane</keyword>
<feature type="transmembrane region" description="Helical" evidence="8">
    <location>
        <begin position="12"/>
        <end position="33"/>
    </location>
</feature>
<feature type="transmembrane region" description="Helical" evidence="8">
    <location>
        <begin position="45"/>
        <end position="67"/>
    </location>
</feature>
<keyword evidence="5 8" id="KW-0812">Transmembrane</keyword>
<dbReference type="EMBL" id="JARHUD010000009">
    <property type="protein sequence ID" value="MDF2097030.1"/>
    <property type="molecule type" value="Genomic_DNA"/>
</dbReference>
<keyword evidence="6 8" id="KW-1133">Transmembrane helix</keyword>
<evidence type="ECO:0000259" key="9">
    <source>
        <dbReference type="Pfam" id="PF00892"/>
    </source>
</evidence>
<dbReference type="Pfam" id="PF00892">
    <property type="entry name" value="EamA"/>
    <property type="match status" value="1"/>
</dbReference>
<evidence type="ECO:0000256" key="3">
    <source>
        <dbReference type="ARBA" id="ARBA00022448"/>
    </source>
</evidence>
<comment type="similarity">
    <text evidence="2">Belongs to the EamA transporter family.</text>
</comment>
<dbReference type="SUPFAM" id="SSF103481">
    <property type="entry name" value="Multidrug resistance efflux transporter EmrE"/>
    <property type="match status" value="2"/>
</dbReference>
<protein>
    <submittedName>
        <fullName evidence="10">EamA family transporter RarD</fullName>
    </submittedName>
</protein>
<feature type="domain" description="EamA" evidence="9">
    <location>
        <begin position="14"/>
        <end position="147"/>
    </location>
</feature>
<feature type="transmembrane region" description="Helical" evidence="8">
    <location>
        <begin position="185"/>
        <end position="202"/>
    </location>
</feature>
<evidence type="ECO:0000313" key="10">
    <source>
        <dbReference type="EMBL" id="MDF2097030.1"/>
    </source>
</evidence>
<sequence>MSAAELSAQRNRSIGLALGLAAFLSWGLFPLYFRAVEAVEVLELLAHRIVWSAVFLAPLVIYAKGYGPIRAALRQRRTVLLLSGSTILITLNWLIFIIAIVTERLLEASLGYYLNPLVSVLLGMVFLGERLGRLRWIGIAIAAVGVVNLAAQNDGFPWISLGLALCFGFYGLLRKQMALGARDGLFLETLLLFLPALLYLIWVQVQGQSLFLSGYSLRLDLLLLAAGAVTALPLMWFAGAARRLELGTVGIMQYITPTMQFLLAVLAFGEAFTQAHAITFACIWLGVGFFTTGSLLEGRRVAPAKAG</sequence>
<comment type="caution">
    <text evidence="10">The sequence shown here is derived from an EMBL/GenBank/DDBJ whole genome shotgun (WGS) entry which is preliminary data.</text>
</comment>
<dbReference type="RefSeq" id="WP_275823805.1">
    <property type="nucleotide sequence ID" value="NZ_JARHUD010000009.1"/>
</dbReference>
<feature type="transmembrane region" description="Helical" evidence="8">
    <location>
        <begin position="134"/>
        <end position="150"/>
    </location>
</feature>
<dbReference type="InterPro" id="IPR004626">
    <property type="entry name" value="RarD"/>
</dbReference>
<evidence type="ECO:0000256" key="4">
    <source>
        <dbReference type="ARBA" id="ARBA00022475"/>
    </source>
</evidence>
<evidence type="ECO:0000256" key="1">
    <source>
        <dbReference type="ARBA" id="ARBA00004651"/>
    </source>
</evidence>
<evidence type="ECO:0000256" key="2">
    <source>
        <dbReference type="ARBA" id="ARBA00007362"/>
    </source>
</evidence>
<feature type="transmembrane region" description="Helical" evidence="8">
    <location>
        <begin position="108"/>
        <end position="127"/>
    </location>
</feature>
<keyword evidence="11" id="KW-1185">Reference proteome</keyword>
<evidence type="ECO:0000313" key="11">
    <source>
        <dbReference type="Proteomes" id="UP001215503"/>
    </source>
</evidence>
<reference evidence="10 11" key="1">
    <citation type="submission" date="2023-03" db="EMBL/GenBank/DDBJ databases">
        <title>Fodinicurvata sp. CAU 1616 isolated from sea sendiment.</title>
        <authorList>
            <person name="Kim W."/>
        </authorList>
    </citation>
    <scope>NUCLEOTIDE SEQUENCE [LARGE SCALE GENOMIC DNA]</scope>
    <source>
        <strain evidence="10 11">CAU 1616</strain>
    </source>
</reference>
<gene>
    <name evidence="10" type="primary">rarD</name>
    <name evidence="10" type="ORF">P2G67_13695</name>
</gene>
<proteinExistence type="inferred from homology"/>
<evidence type="ECO:0000256" key="5">
    <source>
        <dbReference type="ARBA" id="ARBA00022692"/>
    </source>
</evidence>
<accession>A0ABT5YQM1</accession>
<dbReference type="Proteomes" id="UP001215503">
    <property type="component" value="Unassembled WGS sequence"/>
</dbReference>
<dbReference type="PANTHER" id="PTHR22911:SF137">
    <property type="entry name" value="SOLUTE CARRIER FAMILY 35 MEMBER G2-RELATED"/>
    <property type="match status" value="1"/>
</dbReference>
<feature type="transmembrane region" description="Helical" evidence="8">
    <location>
        <begin position="275"/>
        <end position="296"/>
    </location>
</feature>
<feature type="transmembrane region" description="Helical" evidence="8">
    <location>
        <begin position="79"/>
        <end position="102"/>
    </location>
</feature>
<dbReference type="NCBIfam" id="TIGR00688">
    <property type="entry name" value="rarD"/>
    <property type="match status" value="1"/>
</dbReference>
<name>A0ABT5YQM1_9PROT</name>
<evidence type="ECO:0000256" key="7">
    <source>
        <dbReference type="ARBA" id="ARBA00023136"/>
    </source>
</evidence>
<feature type="transmembrane region" description="Helical" evidence="8">
    <location>
        <begin position="222"/>
        <end position="239"/>
    </location>
</feature>
<feature type="transmembrane region" description="Helical" evidence="8">
    <location>
        <begin position="251"/>
        <end position="269"/>
    </location>
</feature>
<dbReference type="PANTHER" id="PTHR22911">
    <property type="entry name" value="ACYL-MALONYL CONDENSING ENZYME-RELATED"/>
    <property type="match status" value="1"/>
</dbReference>
<organism evidence="10 11">
    <name type="scientific">Aquibaculum arenosum</name>
    <dbReference type="NCBI Taxonomy" id="3032591"/>
    <lineage>
        <taxon>Bacteria</taxon>
        <taxon>Pseudomonadati</taxon>
        <taxon>Pseudomonadota</taxon>
        <taxon>Alphaproteobacteria</taxon>
        <taxon>Rhodospirillales</taxon>
        <taxon>Rhodovibrionaceae</taxon>
        <taxon>Aquibaculum</taxon>
    </lineage>
</organism>